<dbReference type="SUPFAM" id="SSF54826">
    <property type="entry name" value="Enolase N-terminal domain-like"/>
    <property type="match status" value="1"/>
</dbReference>
<dbReference type="InterPro" id="IPR013342">
    <property type="entry name" value="Mandelate_racemase_C"/>
</dbReference>
<keyword evidence="3" id="KW-0460">Magnesium</keyword>
<dbReference type="InterPro" id="IPR029065">
    <property type="entry name" value="Enolase_C-like"/>
</dbReference>
<dbReference type="GO" id="GO:0016836">
    <property type="term" value="F:hydro-lyase activity"/>
    <property type="evidence" value="ECO:0007669"/>
    <property type="project" value="TreeGrafter"/>
</dbReference>
<dbReference type="SMART" id="SM00922">
    <property type="entry name" value="MR_MLE"/>
    <property type="match status" value="1"/>
</dbReference>
<dbReference type="GO" id="GO:0000287">
    <property type="term" value="F:magnesium ion binding"/>
    <property type="evidence" value="ECO:0007669"/>
    <property type="project" value="TreeGrafter"/>
</dbReference>
<dbReference type="GO" id="GO:0009063">
    <property type="term" value="P:amino acid catabolic process"/>
    <property type="evidence" value="ECO:0007669"/>
    <property type="project" value="InterPro"/>
</dbReference>
<dbReference type="Pfam" id="PF13378">
    <property type="entry name" value="MR_MLE_C"/>
    <property type="match status" value="1"/>
</dbReference>
<evidence type="ECO:0000313" key="6">
    <source>
        <dbReference type="Proteomes" id="UP000824037"/>
    </source>
</evidence>
<dbReference type="Gene3D" id="3.20.20.120">
    <property type="entry name" value="Enolase-like C-terminal domain"/>
    <property type="match status" value="1"/>
</dbReference>
<protein>
    <submittedName>
        <fullName evidence="5">Mandelate racemase/muconate lactonizing enzyme family protein</fullName>
    </submittedName>
</protein>
<proteinExistence type="predicted"/>
<dbReference type="InterPro" id="IPR029017">
    <property type="entry name" value="Enolase-like_N"/>
</dbReference>
<evidence type="ECO:0000256" key="3">
    <source>
        <dbReference type="ARBA" id="ARBA00022842"/>
    </source>
</evidence>
<accession>A0A9D2EFH4</accession>
<sequence>MARIVKVSARLVNIPVETERTDAIQAFLVQETPFVEIETDDGRIGRGYSYTIGTGGSAVLALLHDVFLPRLIGEDARAVEALWHRLWSATRATTPGTLTALALAAVDTALWDLRCQRNDEPLWLAAGGFRQQLPAYDTEHGWLHLSEAELVEGMRALADSGWTAAKMKVGRESLPEDVRRVARVREAVGEDFTLFVDANQGFTRSEAQRRARAIEPFDIAWLEEPMPADDRDGHAWLARQTPIPIAVGETLTTAEQCVAYMASGAASIMQVDAARVGGVTPWLKVAHAAEALNIAICPHFLMELHVSLVGATPAGAWVEHIPQLRAVTRSDVRVEAGLVHAPDAPGLGIDWDLERVAEFTVSPVLSA</sequence>
<dbReference type="EMBL" id="DXBY01000238">
    <property type="protein sequence ID" value="HIZ36838.1"/>
    <property type="molecule type" value="Genomic_DNA"/>
</dbReference>
<reference evidence="5" key="1">
    <citation type="journal article" date="2021" name="PeerJ">
        <title>Extensive microbial diversity within the chicken gut microbiome revealed by metagenomics and culture.</title>
        <authorList>
            <person name="Gilroy R."/>
            <person name="Ravi A."/>
            <person name="Getino M."/>
            <person name="Pursley I."/>
            <person name="Horton D.L."/>
            <person name="Alikhan N.F."/>
            <person name="Baker D."/>
            <person name="Gharbi K."/>
            <person name="Hall N."/>
            <person name="Watson M."/>
            <person name="Adriaenssens E.M."/>
            <person name="Foster-Nyarko E."/>
            <person name="Jarju S."/>
            <person name="Secka A."/>
            <person name="Antonio M."/>
            <person name="Oren A."/>
            <person name="Chaudhuri R.R."/>
            <person name="La Ragione R."/>
            <person name="Hildebrand F."/>
            <person name="Pallen M.J."/>
        </authorList>
    </citation>
    <scope>NUCLEOTIDE SEQUENCE</scope>
    <source>
        <strain evidence="5">ChiGjej4B4-7305</strain>
    </source>
</reference>
<organism evidence="5 6">
    <name type="scientific">Candidatus Ruania gallistercoris</name>
    <dbReference type="NCBI Taxonomy" id="2838746"/>
    <lineage>
        <taxon>Bacteria</taxon>
        <taxon>Bacillati</taxon>
        <taxon>Actinomycetota</taxon>
        <taxon>Actinomycetes</taxon>
        <taxon>Micrococcales</taxon>
        <taxon>Ruaniaceae</taxon>
        <taxon>Ruania</taxon>
    </lineage>
</organism>
<dbReference type="SUPFAM" id="SSF51604">
    <property type="entry name" value="Enolase C-terminal domain-like"/>
    <property type="match status" value="1"/>
</dbReference>
<evidence type="ECO:0000256" key="2">
    <source>
        <dbReference type="ARBA" id="ARBA00022723"/>
    </source>
</evidence>
<dbReference type="InterPro" id="IPR018110">
    <property type="entry name" value="Mandel_Rmase/mucon_lact_enz_CS"/>
</dbReference>
<evidence type="ECO:0000259" key="4">
    <source>
        <dbReference type="SMART" id="SM00922"/>
    </source>
</evidence>
<keyword evidence="2" id="KW-0479">Metal-binding</keyword>
<gene>
    <name evidence="5" type="ORF">H9815_13775</name>
</gene>
<dbReference type="InterPro" id="IPR013341">
    <property type="entry name" value="Mandelate_racemase_N_dom"/>
</dbReference>
<dbReference type="Proteomes" id="UP000824037">
    <property type="component" value="Unassembled WGS sequence"/>
</dbReference>
<reference evidence="5" key="2">
    <citation type="submission" date="2021-04" db="EMBL/GenBank/DDBJ databases">
        <authorList>
            <person name="Gilroy R."/>
        </authorList>
    </citation>
    <scope>NUCLEOTIDE SEQUENCE</scope>
    <source>
        <strain evidence="5">ChiGjej4B4-7305</strain>
    </source>
</reference>
<evidence type="ECO:0000313" key="5">
    <source>
        <dbReference type="EMBL" id="HIZ36838.1"/>
    </source>
</evidence>
<dbReference type="AlphaFoldDB" id="A0A9D2EFH4"/>
<evidence type="ECO:0000256" key="1">
    <source>
        <dbReference type="ARBA" id="ARBA00001946"/>
    </source>
</evidence>
<feature type="domain" description="Mandelate racemase/muconate lactonizing enzyme C-terminal" evidence="4">
    <location>
        <begin position="147"/>
        <end position="244"/>
    </location>
</feature>
<name>A0A9D2EFH4_9MICO</name>
<dbReference type="InterPro" id="IPR036849">
    <property type="entry name" value="Enolase-like_C_sf"/>
</dbReference>
<comment type="cofactor">
    <cofactor evidence="1">
        <name>Mg(2+)</name>
        <dbReference type="ChEBI" id="CHEBI:18420"/>
    </cofactor>
</comment>
<dbReference type="PANTHER" id="PTHR13794:SF58">
    <property type="entry name" value="MITOCHONDRIAL ENOLASE SUPERFAMILY MEMBER 1"/>
    <property type="match status" value="1"/>
</dbReference>
<dbReference type="Gene3D" id="3.30.390.10">
    <property type="entry name" value="Enolase-like, N-terminal domain"/>
    <property type="match status" value="1"/>
</dbReference>
<dbReference type="Pfam" id="PF02746">
    <property type="entry name" value="MR_MLE_N"/>
    <property type="match status" value="1"/>
</dbReference>
<dbReference type="InterPro" id="IPR046945">
    <property type="entry name" value="RHMD-like"/>
</dbReference>
<dbReference type="SFLD" id="SFLDG00179">
    <property type="entry name" value="mandelate_racemase"/>
    <property type="match status" value="1"/>
</dbReference>
<dbReference type="SFLD" id="SFLDS00001">
    <property type="entry name" value="Enolase"/>
    <property type="match status" value="1"/>
</dbReference>
<dbReference type="CDD" id="cd03316">
    <property type="entry name" value="MR_like"/>
    <property type="match status" value="1"/>
</dbReference>
<dbReference type="PANTHER" id="PTHR13794">
    <property type="entry name" value="ENOLASE SUPERFAMILY, MANDELATE RACEMASE"/>
    <property type="match status" value="1"/>
</dbReference>
<comment type="caution">
    <text evidence="5">The sequence shown here is derived from an EMBL/GenBank/DDBJ whole genome shotgun (WGS) entry which is preliminary data.</text>
</comment>
<dbReference type="PROSITE" id="PS00909">
    <property type="entry name" value="MR_MLE_2"/>
    <property type="match status" value="1"/>
</dbReference>
<dbReference type="GO" id="GO:0016052">
    <property type="term" value="P:carbohydrate catabolic process"/>
    <property type="evidence" value="ECO:0007669"/>
    <property type="project" value="TreeGrafter"/>
</dbReference>